<dbReference type="InterPro" id="IPR036291">
    <property type="entry name" value="NAD(P)-bd_dom_sf"/>
</dbReference>
<dbReference type="GO" id="GO:0005739">
    <property type="term" value="C:mitochondrion"/>
    <property type="evidence" value="ECO:0007669"/>
    <property type="project" value="UniProtKB-SubCell"/>
</dbReference>
<keyword evidence="4 5" id="KW-0547">Nucleotide-binding</keyword>
<dbReference type="GO" id="GO:0009361">
    <property type="term" value="C:succinate-CoA ligase complex (ADP-forming)"/>
    <property type="evidence" value="ECO:0007669"/>
    <property type="project" value="TreeGrafter"/>
</dbReference>
<dbReference type="PANTHER" id="PTHR11117">
    <property type="entry name" value="SUCCINYL-COA LIGASE SUBUNIT ALPHA"/>
    <property type="match status" value="1"/>
</dbReference>
<comment type="similarity">
    <text evidence="5 7">Belongs to the succinate/malate CoA ligase alpha subunit family.</text>
</comment>
<feature type="binding site" evidence="5">
    <location>
        <begin position="65"/>
        <end position="68"/>
    </location>
    <ligand>
        <name>CoA</name>
        <dbReference type="ChEBI" id="CHEBI:57287"/>
    </ligand>
</feature>
<accession>A0AAV9J3T8</accession>
<evidence type="ECO:0000259" key="8">
    <source>
        <dbReference type="SMART" id="SM00881"/>
    </source>
</evidence>
<keyword evidence="2 5" id="KW-0816">Tricarboxylic acid cycle</keyword>
<evidence type="ECO:0000256" key="1">
    <source>
        <dbReference type="ARBA" id="ARBA00005064"/>
    </source>
</evidence>
<dbReference type="Gene3D" id="3.40.50.261">
    <property type="entry name" value="Succinyl-CoA synthetase domains"/>
    <property type="match status" value="1"/>
</dbReference>
<keyword evidence="10" id="KW-1185">Reference proteome</keyword>
<evidence type="ECO:0000256" key="6">
    <source>
        <dbReference type="PIRSR" id="PIRSR001553-1"/>
    </source>
</evidence>
<dbReference type="InterPro" id="IPR017440">
    <property type="entry name" value="Cit_synth/succinyl-CoA_lig_AS"/>
</dbReference>
<dbReference type="PIRSF" id="PIRSF001553">
    <property type="entry name" value="SucCS_alpha"/>
    <property type="match status" value="1"/>
</dbReference>
<evidence type="ECO:0000256" key="3">
    <source>
        <dbReference type="ARBA" id="ARBA00022598"/>
    </source>
</evidence>
<dbReference type="SUPFAM" id="SSF51735">
    <property type="entry name" value="NAD(P)-binding Rossmann-fold domains"/>
    <property type="match status" value="1"/>
</dbReference>
<dbReference type="HAMAP" id="MF_01988">
    <property type="entry name" value="Succ_CoA_alpha"/>
    <property type="match status" value="1"/>
</dbReference>
<keyword evidence="5" id="KW-0496">Mitochondrion</keyword>
<feature type="binding site" evidence="5">
    <location>
        <begin position="144"/>
        <end position="146"/>
    </location>
    <ligand>
        <name>CoA</name>
        <dbReference type="ChEBI" id="CHEBI:57287"/>
    </ligand>
</feature>
<comment type="function">
    <text evidence="5">Succinyl-CoA synthetase functions in the citric acid cycle (TCA), coupling the hydrolysis of succinyl-CoA to the synthesis of ATP and thus represents the only step of substrate-level phosphorylation in the TCA. The alpha subunit of the enzyme binds the substrates coenzyme A and phosphate, while succinate binding and nucleotide specificity is provided by the beta subunit.</text>
</comment>
<feature type="binding site" evidence="5">
    <location>
        <position position="91"/>
    </location>
    <ligand>
        <name>CoA</name>
        <dbReference type="ChEBI" id="CHEBI:57287"/>
    </ligand>
</feature>
<comment type="caution">
    <text evidence="9">The sequence shown here is derived from an EMBL/GenBank/DDBJ whole genome shotgun (WGS) entry which is preliminary data.</text>
</comment>
<dbReference type="Pfam" id="PF00549">
    <property type="entry name" value="Ligase_CoA"/>
    <property type="match status" value="1"/>
</dbReference>
<dbReference type="SUPFAM" id="SSF52210">
    <property type="entry name" value="Succinyl-CoA synthetase domains"/>
    <property type="match status" value="1"/>
</dbReference>
<feature type="domain" description="CoA-binding" evidence="8">
    <location>
        <begin position="52"/>
        <end position="148"/>
    </location>
</feature>
<dbReference type="GO" id="GO:0006099">
    <property type="term" value="P:tricarboxylic acid cycle"/>
    <property type="evidence" value="ECO:0007669"/>
    <property type="project" value="UniProtKB-UniRule"/>
</dbReference>
<feature type="active site" description="Tele-phosphohistidine intermediate" evidence="5 6">
    <location>
        <position position="298"/>
    </location>
</feature>
<dbReference type="PRINTS" id="PR01798">
    <property type="entry name" value="SCOASYNTHASE"/>
</dbReference>
<evidence type="ECO:0000313" key="9">
    <source>
        <dbReference type="EMBL" id="KAK4538683.1"/>
    </source>
</evidence>
<dbReference type="EC" id="6.2.1.5" evidence="5"/>
<evidence type="ECO:0000256" key="5">
    <source>
        <dbReference type="HAMAP-Rule" id="MF_03222"/>
    </source>
</evidence>
<dbReference type="FunFam" id="3.40.50.720:FF:000002">
    <property type="entry name" value="Succinate--CoA ligase [ADP-forming] subunit alpha"/>
    <property type="match status" value="1"/>
</dbReference>
<dbReference type="InterPro" id="IPR003781">
    <property type="entry name" value="CoA-bd"/>
</dbReference>
<dbReference type="AlphaFoldDB" id="A0AAV9J3T8"/>
<dbReference type="NCBIfam" id="TIGR01019">
    <property type="entry name" value="sucCoAalpha"/>
    <property type="match status" value="1"/>
</dbReference>
<dbReference type="PANTHER" id="PTHR11117:SF2">
    <property type="entry name" value="SUCCINATE--COA LIGASE [ADP_GDP-FORMING] SUBUNIT ALPHA, MITOCHONDRIAL"/>
    <property type="match status" value="1"/>
</dbReference>
<dbReference type="GO" id="GO:0004775">
    <property type="term" value="F:succinate-CoA ligase (ADP-forming) activity"/>
    <property type="evidence" value="ECO:0007669"/>
    <property type="project" value="UniProtKB-UniRule"/>
</dbReference>
<reference evidence="9 10" key="1">
    <citation type="submission" date="2022-07" db="EMBL/GenBank/DDBJ databases">
        <title>Genome-wide signatures of adaptation to extreme environments.</title>
        <authorList>
            <person name="Cho C.H."/>
            <person name="Yoon H.S."/>
        </authorList>
    </citation>
    <scope>NUCLEOTIDE SEQUENCE [LARGE SCALE GENOMIC DNA]</scope>
    <source>
        <strain evidence="9 10">DBV 063 E5</strain>
    </source>
</reference>
<comment type="subcellular location">
    <subcellularLocation>
        <location evidence="5">Mitochondrion</location>
    </subcellularLocation>
</comment>
<sequence>MVAATLTRVAAPGTPQRLLRWFASSCTLCPADRTFPFRCCSSTATRRPPPPTVTADTRVIVQGFTGKHGTFHSEQAIAYGTPVVGGVSPNKAGTRHLDRPVFASVAEAMRETGANASVIFVPPPAAAAAIEEAIDARMPLIVTITEGIPQQDMVRVKRKLTQSPWSRLIGPNCPGILHPTLRYKLGIMPHTIVAPGRIGVVSRSGTLTYEAVAQTTRAGLGQSVCIGIGGDPFNGTSFIDCLEYFLQDAGTDGIVMIGEIGGQAEEHAAAYLQQHPVKKPVASFIAGTTAPPGRRMGHAGAIISGGRGTAAEKVAALQAAGVHVVPSPADLGKAIQQALGERPQR</sequence>
<dbReference type="NCBIfam" id="NF004230">
    <property type="entry name" value="PRK05678.1"/>
    <property type="match status" value="1"/>
</dbReference>
<evidence type="ECO:0000256" key="4">
    <source>
        <dbReference type="ARBA" id="ARBA00022741"/>
    </source>
</evidence>
<dbReference type="GO" id="GO:0004776">
    <property type="term" value="F:succinate-CoA ligase (GDP-forming) activity"/>
    <property type="evidence" value="ECO:0007669"/>
    <property type="project" value="TreeGrafter"/>
</dbReference>
<dbReference type="FunFam" id="3.40.50.261:FF:000006">
    <property type="entry name" value="Succinate--CoA ligase [ADP-forming] subunit alpha"/>
    <property type="match status" value="1"/>
</dbReference>
<comment type="subunit">
    <text evidence="5">Heterodimer of an alpha and a beta subunit.</text>
</comment>
<dbReference type="EMBL" id="JANCYW010000019">
    <property type="protein sequence ID" value="KAK4538683.1"/>
    <property type="molecule type" value="Genomic_DNA"/>
</dbReference>
<keyword evidence="3 5" id="KW-0436">Ligase</keyword>
<protein>
    <recommendedName>
        <fullName evidence="5">Succinate--CoA ligase [ADP-forming] subunit alpha, mitochondrial</fullName>
        <ecNumber evidence="5">6.2.1.5</ecNumber>
    </recommendedName>
    <alternativeName>
        <fullName evidence="5">Succinyl-CoA synthetase subunit alpha</fullName>
        <shortName evidence="5">SCS-alpha</shortName>
    </alternativeName>
</protein>
<gene>
    <name evidence="9" type="ORF">CDCA_CDCA19G4708</name>
</gene>
<dbReference type="GO" id="GO:0000166">
    <property type="term" value="F:nucleotide binding"/>
    <property type="evidence" value="ECO:0007669"/>
    <property type="project" value="UniProtKB-KW"/>
</dbReference>
<organism evidence="9 10">
    <name type="scientific">Cyanidium caldarium</name>
    <name type="common">Red alga</name>
    <dbReference type="NCBI Taxonomy" id="2771"/>
    <lineage>
        <taxon>Eukaryota</taxon>
        <taxon>Rhodophyta</taxon>
        <taxon>Bangiophyceae</taxon>
        <taxon>Cyanidiales</taxon>
        <taxon>Cyanidiaceae</taxon>
        <taxon>Cyanidium</taxon>
    </lineage>
</organism>
<dbReference type="Proteomes" id="UP001301350">
    <property type="component" value="Unassembled WGS sequence"/>
</dbReference>
<dbReference type="Gene3D" id="3.40.50.720">
    <property type="entry name" value="NAD(P)-binding Rossmann-like Domain"/>
    <property type="match status" value="1"/>
</dbReference>
<name>A0AAV9J3T8_CYACA</name>
<dbReference type="InterPro" id="IPR005811">
    <property type="entry name" value="SUCC_ACL_C"/>
</dbReference>
<dbReference type="SMART" id="SM00881">
    <property type="entry name" value="CoA_binding"/>
    <property type="match status" value="1"/>
</dbReference>
<feature type="binding site" evidence="5">
    <location>
        <position position="209"/>
    </location>
    <ligand>
        <name>substrate</name>
        <note>ligand shared with subunit beta</note>
    </ligand>
</feature>
<comment type="pathway">
    <text evidence="1 5">Carbohydrate metabolism; tricarboxylic acid cycle; succinate from succinyl-CoA (ligase route): step 1/1.</text>
</comment>
<evidence type="ECO:0000256" key="2">
    <source>
        <dbReference type="ARBA" id="ARBA00022532"/>
    </source>
</evidence>
<proteinExistence type="inferred from homology"/>
<dbReference type="PROSITE" id="PS01216">
    <property type="entry name" value="SUCCINYL_COA_LIG_1"/>
    <property type="match status" value="1"/>
</dbReference>
<evidence type="ECO:0000256" key="7">
    <source>
        <dbReference type="RuleBase" id="RU000677"/>
    </source>
</evidence>
<evidence type="ECO:0000313" key="10">
    <source>
        <dbReference type="Proteomes" id="UP001301350"/>
    </source>
</evidence>
<dbReference type="InterPro" id="IPR033847">
    <property type="entry name" value="Citrt_syn/SCS-alpha_CS"/>
</dbReference>
<dbReference type="Pfam" id="PF02629">
    <property type="entry name" value="CoA_binding"/>
    <property type="match status" value="1"/>
</dbReference>
<dbReference type="PROSITE" id="PS00399">
    <property type="entry name" value="SUCCINYL_COA_LIG_2"/>
    <property type="match status" value="1"/>
</dbReference>
<dbReference type="InterPro" id="IPR016102">
    <property type="entry name" value="Succinyl-CoA_synth-like"/>
</dbReference>
<comment type="catalytic activity">
    <reaction evidence="5">
        <text>succinate + ATP + CoA = succinyl-CoA + ADP + phosphate</text>
        <dbReference type="Rhea" id="RHEA:17661"/>
        <dbReference type="ChEBI" id="CHEBI:30031"/>
        <dbReference type="ChEBI" id="CHEBI:30616"/>
        <dbReference type="ChEBI" id="CHEBI:43474"/>
        <dbReference type="ChEBI" id="CHEBI:57287"/>
        <dbReference type="ChEBI" id="CHEBI:57292"/>
        <dbReference type="ChEBI" id="CHEBI:456216"/>
        <dbReference type="EC" id="6.2.1.5"/>
    </reaction>
</comment>
<dbReference type="InterPro" id="IPR005810">
    <property type="entry name" value="CoA_lig_alpha"/>
</dbReference>